<dbReference type="EMBL" id="CYRY02004385">
    <property type="protein sequence ID" value="VCW68896.1"/>
    <property type="molecule type" value="Genomic_DNA"/>
</dbReference>
<accession>A0A9X9LIE3</accession>
<sequence length="57" mass="6773">MKILNEWIESLQNKTENFLKIQKVLDRNKGNMRARTNSLYRTQGDSYYSPKMADCET</sequence>
<evidence type="ECO:0000313" key="1">
    <source>
        <dbReference type="EMBL" id="VCW68896.1"/>
    </source>
</evidence>
<protein>
    <submittedName>
        <fullName evidence="1">Uncharacterized protein</fullName>
    </submittedName>
</protein>
<dbReference type="Proteomes" id="UP000269945">
    <property type="component" value="Unassembled WGS sequence"/>
</dbReference>
<comment type="caution">
    <text evidence="1">The sequence shown here is derived from an EMBL/GenBank/DDBJ whole genome shotgun (WGS) entry which is preliminary data.</text>
</comment>
<gene>
    <name evidence="1" type="ORF">BN2614_LOCUS1</name>
</gene>
<keyword evidence="2" id="KW-1185">Reference proteome</keyword>
<name>A0A9X9LIE3_GULGU</name>
<reference evidence="1 2" key="1">
    <citation type="submission" date="2018-10" db="EMBL/GenBank/DDBJ databases">
        <authorList>
            <person name="Ekblom R."/>
            <person name="Jareborg N."/>
        </authorList>
    </citation>
    <scope>NUCLEOTIDE SEQUENCE [LARGE SCALE GENOMIC DNA]</scope>
    <source>
        <tissue evidence="1">Muscle</tissue>
    </source>
</reference>
<evidence type="ECO:0000313" key="2">
    <source>
        <dbReference type="Proteomes" id="UP000269945"/>
    </source>
</evidence>
<organism evidence="1 2">
    <name type="scientific">Gulo gulo</name>
    <name type="common">Wolverine</name>
    <name type="synonym">Gluton</name>
    <dbReference type="NCBI Taxonomy" id="48420"/>
    <lineage>
        <taxon>Eukaryota</taxon>
        <taxon>Metazoa</taxon>
        <taxon>Chordata</taxon>
        <taxon>Craniata</taxon>
        <taxon>Vertebrata</taxon>
        <taxon>Euteleostomi</taxon>
        <taxon>Mammalia</taxon>
        <taxon>Eutheria</taxon>
        <taxon>Laurasiatheria</taxon>
        <taxon>Carnivora</taxon>
        <taxon>Caniformia</taxon>
        <taxon>Musteloidea</taxon>
        <taxon>Mustelidae</taxon>
        <taxon>Guloninae</taxon>
        <taxon>Gulo</taxon>
    </lineage>
</organism>
<proteinExistence type="predicted"/>
<dbReference type="AlphaFoldDB" id="A0A9X9LIE3"/>